<accession>A0AAU0UJY7</accession>
<dbReference type="EMBL" id="CP121694">
    <property type="protein sequence ID" value="WRO21638.1"/>
    <property type="molecule type" value="Genomic_DNA"/>
</dbReference>
<gene>
    <name evidence="1" type="ORF">MFMK1_001448</name>
</gene>
<proteinExistence type="predicted"/>
<evidence type="ECO:0000313" key="1">
    <source>
        <dbReference type="EMBL" id="WRO21638.1"/>
    </source>
</evidence>
<sequence length="106" mass="11515">MKSFSFNYENKDELRHAIEHLLLQLPEKGQLQISLNEEPSAANPSLTNLWEEMGSETGGLIGRFIGASSEVTALSLQGLFLTASNALKTASQKTTADGSDQEHGEH</sequence>
<evidence type="ECO:0000313" key="2">
    <source>
        <dbReference type="Proteomes" id="UP001329915"/>
    </source>
</evidence>
<dbReference type="RefSeq" id="WP_366924470.1">
    <property type="nucleotide sequence ID" value="NZ_CP121694.1"/>
</dbReference>
<name>A0AAU0UJY7_9FIRM</name>
<protein>
    <submittedName>
        <fullName evidence="1">Uncharacterized protein</fullName>
    </submittedName>
</protein>
<keyword evidence="2" id="KW-1185">Reference proteome</keyword>
<dbReference type="KEGG" id="dbc:MFMK1_001448"/>
<reference evidence="1 2" key="1">
    <citation type="submission" date="2023-04" db="EMBL/GenBank/DDBJ databases">
        <authorList>
            <person name="Hsu D."/>
        </authorList>
    </citation>
    <scope>NUCLEOTIDE SEQUENCE [LARGE SCALE GENOMIC DNA]</scope>
    <source>
        <strain evidence="1 2">MK1</strain>
    </source>
</reference>
<dbReference type="Proteomes" id="UP001329915">
    <property type="component" value="Chromosome"/>
</dbReference>
<organism evidence="1 2">
    <name type="scientific">Metallumcola ferriviriculae</name>
    <dbReference type="NCBI Taxonomy" id="3039180"/>
    <lineage>
        <taxon>Bacteria</taxon>
        <taxon>Bacillati</taxon>
        <taxon>Bacillota</taxon>
        <taxon>Clostridia</taxon>
        <taxon>Neomoorellales</taxon>
        <taxon>Desulfitibacteraceae</taxon>
        <taxon>Metallumcola</taxon>
    </lineage>
</organism>
<dbReference type="AlphaFoldDB" id="A0AAU0UJY7"/>